<dbReference type="EMBL" id="JAQQKX010000006">
    <property type="protein sequence ID" value="MDC7683400.1"/>
    <property type="molecule type" value="Genomic_DNA"/>
</dbReference>
<keyword evidence="2" id="KW-0808">Transferase</keyword>
<feature type="region of interest" description="Disordered" evidence="1">
    <location>
        <begin position="245"/>
        <end position="280"/>
    </location>
</feature>
<evidence type="ECO:0000313" key="2">
    <source>
        <dbReference type="EMBL" id="MDC7683400.1"/>
    </source>
</evidence>
<dbReference type="InterPro" id="IPR016980">
    <property type="entry name" value="S-AdoMet-dep_MeTrfase_Alr7345"/>
</dbReference>
<gene>
    <name evidence="2" type="ORF">PQU92_08945</name>
</gene>
<dbReference type="GO" id="GO:0008168">
    <property type="term" value="F:methyltransferase activity"/>
    <property type="evidence" value="ECO:0007669"/>
    <property type="project" value="UniProtKB-KW"/>
</dbReference>
<organism evidence="2 3">
    <name type="scientific">Asticcacaulis aquaticus</name>
    <dbReference type="NCBI Taxonomy" id="2984212"/>
    <lineage>
        <taxon>Bacteria</taxon>
        <taxon>Pseudomonadati</taxon>
        <taxon>Pseudomonadota</taxon>
        <taxon>Alphaproteobacteria</taxon>
        <taxon>Caulobacterales</taxon>
        <taxon>Caulobacteraceae</taxon>
        <taxon>Asticcacaulis</taxon>
    </lineage>
</organism>
<dbReference type="PIRSF" id="PIRSF031679">
    <property type="entry name" value="Mtase_Alr7345_prd"/>
    <property type="match status" value="1"/>
</dbReference>
<evidence type="ECO:0000256" key="1">
    <source>
        <dbReference type="SAM" id="MobiDB-lite"/>
    </source>
</evidence>
<reference evidence="2 3" key="1">
    <citation type="submission" date="2023-01" db="EMBL/GenBank/DDBJ databases">
        <title>Novel species of the genus Asticcacaulis isolated from rivers.</title>
        <authorList>
            <person name="Lu H."/>
        </authorList>
    </citation>
    <scope>NUCLEOTIDE SEQUENCE [LARGE SCALE GENOMIC DNA]</scope>
    <source>
        <strain evidence="2 3">BYS171W</strain>
    </source>
</reference>
<protein>
    <submittedName>
        <fullName evidence="2">Methyltransferase</fullName>
    </submittedName>
</protein>
<keyword evidence="3" id="KW-1185">Reference proteome</keyword>
<evidence type="ECO:0000313" key="3">
    <source>
        <dbReference type="Proteomes" id="UP001214854"/>
    </source>
</evidence>
<dbReference type="Proteomes" id="UP001214854">
    <property type="component" value="Unassembled WGS sequence"/>
</dbReference>
<dbReference type="InterPro" id="IPR029063">
    <property type="entry name" value="SAM-dependent_MTases_sf"/>
</dbReference>
<comment type="caution">
    <text evidence="2">The sequence shown here is derived from an EMBL/GenBank/DDBJ whole genome shotgun (WGS) entry which is preliminary data.</text>
</comment>
<dbReference type="Gene3D" id="3.40.50.150">
    <property type="entry name" value="Vaccinia Virus protein VP39"/>
    <property type="match status" value="1"/>
</dbReference>
<proteinExistence type="predicted"/>
<dbReference type="InterPro" id="IPR006311">
    <property type="entry name" value="TAT_signal"/>
</dbReference>
<keyword evidence="2" id="KW-0489">Methyltransferase</keyword>
<accession>A0ABT5HTL8</accession>
<dbReference type="RefSeq" id="WP_272747870.1">
    <property type="nucleotide sequence ID" value="NZ_JAQQKX010000006.1"/>
</dbReference>
<dbReference type="GO" id="GO:0032259">
    <property type="term" value="P:methylation"/>
    <property type="evidence" value="ECO:0007669"/>
    <property type="project" value="UniProtKB-KW"/>
</dbReference>
<sequence length="298" mass="32074">MAQTSDSFWLDRRGLLRLGAAGSAAALLAACGKTDKAPGGLKSEEGSLAWAVSGAWRSQLDRERDKYRHPIETLDFFEIKPKDTVLDMWPGAGYMTDILAPYLASGKGHYVAGLIETDAAAPEAATLTEQYKARFSADKKLYGDMTYTAFGPASGALADPESVDAVLFLLVLHDWMAAGIAEKAFTDAMAALKPGGILGIEQHRSDIGNAQDPAATNGYVQEPFVKQLASEAGFEFVEASEINANPKDNKSHPFGVWTLPPQRLTAPRGEPANPEFDGTLYESIGESDRMTLKFKKPG</sequence>
<dbReference type="SUPFAM" id="SSF53335">
    <property type="entry name" value="S-adenosyl-L-methionine-dependent methyltransferases"/>
    <property type="match status" value="1"/>
</dbReference>
<dbReference type="PROSITE" id="PS51318">
    <property type="entry name" value="TAT"/>
    <property type="match status" value="1"/>
</dbReference>
<name>A0ABT5HTL8_9CAUL</name>